<feature type="transmembrane region" description="Helical" evidence="2">
    <location>
        <begin position="107"/>
        <end position="130"/>
    </location>
</feature>
<proteinExistence type="predicted"/>
<gene>
    <name evidence="3" type="ORF">FGADI_9419</name>
</gene>
<feature type="compositionally biased region" description="Polar residues" evidence="1">
    <location>
        <begin position="65"/>
        <end position="81"/>
    </location>
</feature>
<reference evidence="3" key="1">
    <citation type="journal article" date="2020" name="BMC Genomics">
        <title>Correction to: Identification and distribution of gene clusters required for synthesis of sphingolipid metabolism inhibitors in diverse species of the filamentous fungus Fusarium.</title>
        <authorList>
            <person name="Kim H.S."/>
            <person name="Lohmar J.M."/>
            <person name="Busman M."/>
            <person name="Brown D.W."/>
            <person name="Naumann T.A."/>
            <person name="Divon H.H."/>
            <person name="Lysoe E."/>
            <person name="Uhlig S."/>
            <person name="Proctor R.H."/>
        </authorList>
    </citation>
    <scope>NUCLEOTIDE SEQUENCE</scope>
    <source>
        <strain evidence="3">NRRL 45417</strain>
    </source>
</reference>
<evidence type="ECO:0000313" key="4">
    <source>
        <dbReference type="Proteomes" id="UP000604273"/>
    </source>
</evidence>
<dbReference type="EMBL" id="JABFAI010000252">
    <property type="protein sequence ID" value="KAF4948764.1"/>
    <property type="molecule type" value="Genomic_DNA"/>
</dbReference>
<organism evidence="3 4">
    <name type="scientific">Fusarium gaditjirri</name>
    <dbReference type="NCBI Taxonomy" id="282569"/>
    <lineage>
        <taxon>Eukaryota</taxon>
        <taxon>Fungi</taxon>
        <taxon>Dikarya</taxon>
        <taxon>Ascomycota</taxon>
        <taxon>Pezizomycotina</taxon>
        <taxon>Sordariomycetes</taxon>
        <taxon>Hypocreomycetidae</taxon>
        <taxon>Hypocreales</taxon>
        <taxon>Nectriaceae</taxon>
        <taxon>Fusarium</taxon>
        <taxon>Fusarium nisikadoi species complex</taxon>
    </lineage>
</organism>
<comment type="caution">
    <text evidence="3">The sequence shown here is derived from an EMBL/GenBank/DDBJ whole genome shotgun (WGS) entry which is preliminary data.</text>
</comment>
<keyword evidence="2" id="KW-0812">Transmembrane</keyword>
<dbReference type="Proteomes" id="UP000604273">
    <property type="component" value="Unassembled WGS sequence"/>
</dbReference>
<protein>
    <submittedName>
        <fullName evidence="3">Uncharacterized protein</fullName>
    </submittedName>
</protein>
<evidence type="ECO:0000313" key="3">
    <source>
        <dbReference type="EMBL" id="KAF4948764.1"/>
    </source>
</evidence>
<keyword evidence="2" id="KW-0472">Membrane</keyword>
<feature type="region of interest" description="Disordered" evidence="1">
    <location>
        <begin position="65"/>
        <end position="102"/>
    </location>
</feature>
<accession>A0A8H4T055</accession>
<name>A0A8H4T055_9HYPO</name>
<dbReference type="OrthoDB" id="5421765at2759"/>
<reference evidence="3" key="2">
    <citation type="submission" date="2020-05" db="EMBL/GenBank/DDBJ databases">
        <authorList>
            <person name="Kim H.-S."/>
            <person name="Proctor R.H."/>
            <person name="Brown D.W."/>
        </authorList>
    </citation>
    <scope>NUCLEOTIDE SEQUENCE</scope>
    <source>
        <strain evidence="3">NRRL 45417</strain>
    </source>
</reference>
<keyword evidence="2" id="KW-1133">Transmembrane helix</keyword>
<sequence>MGSMPLLLSETVISSPTTLTLLEAITVTFTVNEQDIAQSPSGIPIPNVIVQATTEAVQTSTLLSETTLANREGTSTSVSSTDRGDQKPTGQAESSKRSPDGLKGGPVAGVAIGCLIAGLALGLIAAFLLLRRRRRVEAVNEGFVLADQTYTEPKDGTQVIVSSSRHDTELSQFLLEATPDKDLQAELRSLSELIYQHVENYYRRPQVQADPAEVAESLTNIGYSPEASELQADTVATICLNPKTSQTGLRHVLSHFIFRSLDFSSGSSLSMLPLVVATMAQRSHSAENANNPAIALARSRWRTLSALLLHPNPDERTPLPVSVTEASPMALSLASELNRFLEIFVTRDPASQQDQMNHLQAVILECTKLGYVVLSQPSDWGIVIAQGGGSTRDFEFVRERKHLRCTLLAIGFH</sequence>
<keyword evidence="4" id="KW-1185">Reference proteome</keyword>
<evidence type="ECO:0000256" key="2">
    <source>
        <dbReference type="SAM" id="Phobius"/>
    </source>
</evidence>
<evidence type="ECO:0000256" key="1">
    <source>
        <dbReference type="SAM" id="MobiDB-lite"/>
    </source>
</evidence>
<dbReference type="AlphaFoldDB" id="A0A8H4T055"/>